<dbReference type="KEGG" id="soe:110777341"/>
<accession>A0A9R0JKG4</accession>
<dbReference type="InterPro" id="IPR036691">
    <property type="entry name" value="Endo/exonu/phosph_ase_sf"/>
</dbReference>
<gene>
    <name evidence="3" type="primary">LOC110777341</name>
</gene>
<name>A0A9R0JKG4_SPIOL</name>
<evidence type="ECO:0000313" key="3">
    <source>
        <dbReference type="RefSeq" id="XP_021837638.2"/>
    </source>
</evidence>
<dbReference type="Gene3D" id="3.60.10.10">
    <property type="entry name" value="Endonuclease/exonuclease/phosphatase"/>
    <property type="match status" value="1"/>
</dbReference>
<dbReference type="GO" id="GO:0003824">
    <property type="term" value="F:catalytic activity"/>
    <property type="evidence" value="ECO:0007669"/>
    <property type="project" value="InterPro"/>
</dbReference>
<dbReference type="PANTHER" id="PTHR35218">
    <property type="entry name" value="RNASE H DOMAIN-CONTAINING PROTEIN"/>
    <property type="match status" value="1"/>
</dbReference>
<organism evidence="2 3">
    <name type="scientific">Spinacia oleracea</name>
    <name type="common">Spinach</name>
    <dbReference type="NCBI Taxonomy" id="3562"/>
    <lineage>
        <taxon>Eukaryota</taxon>
        <taxon>Viridiplantae</taxon>
        <taxon>Streptophyta</taxon>
        <taxon>Embryophyta</taxon>
        <taxon>Tracheophyta</taxon>
        <taxon>Spermatophyta</taxon>
        <taxon>Magnoliopsida</taxon>
        <taxon>eudicotyledons</taxon>
        <taxon>Gunneridae</taxon>
        <taxon>Pentapetalae</taxon>
        <taxon>Caryophyllales</taxon>
        <taxon>Chenopodiaceae</taxon>
        <taxon>Chenopodioideae</taxon>
        <taxon>Anserineae</taxon>
        <taxon>Spinacia</taxon>
    </lineage>
</organism>
<dbReference type="SUPFAM" id="SSF56219">
    <property type="entry name" value="DNase I-like"/>
    <property type="match status" value="1"/>
</dbReference>
<proteinExistence type="predicted"/>
<protein>
    <recommendedName>
        <fullName evidence="1">Endonuclease/exonuclease/phosphatase domain-containing protein</fullName>
    </recommendedName>
</protein>
<dbReference type="Pfam" id="PF03372">
    <property type="entry name" value="Exo_endo_phos"/>
    <property type="match status" value="1"/>
</dbReference>
<feature type="domain" description="Endonuclease/exonuclease/phosphatase" evidence="1">
    <location>
        <begin position="1"/>
        <end position="161"/>
    </location>
</feature>
<evidence type="ECO:0000259" key="1">
    <source>
        <dbReference type="Pfam" id="PF03372"/>
    </source>
</evidence>
<evidence type="ECO:0000313" key="2">
    <source>
        <dbReference type="Proteomes" id="UP000813463"/>
    </source>
</evidence>
<dbReference type="PANTHER" id="PTHR35218:SF9">
    <property type="entry name" value="ENDONUCLEASE_EXONUCLEASE_PHOSPHATASE DOMAIN-CONTAINING PROTEIN"/>
    <property type="match status" value="1"/>
</dbReference>
<sequence length="225" mass="25734">MVWNMHGAGSTTFVNTLKELVRTHRPNVLVLVETHMGGAQATKIAYVLGYMGHTRVDAMGISGGIWVFWKPELVKVKPIIKHNQHITIDISRVGDTPWYFTTVYASLDPVKRKELWDDLKNFASTHNKPWLVASDFNDTRTTSERNTSCQETNRRSAHDWIDEMQLVEIEFVGAGHTWARGLSRETRQSGRLDQDLCNAEWGLRFEQAKVRHLPAVGSHHFPIFI</sequence>
<dbReference type="GeneID" id="110777341"/>
<dbReference type="AlphaFoldDB" id="A0A9R0JKG4"/>
<reference evidence="3" key="2">
    <citation type="submission" date="2025-08" db="UniProtKB">
        <authorList>
            <consortium name="RefSeq"/>
        </authorList>
    </citation>
    <scope>IDENTIFICATION</scope>
    <source>
        <tissue evidence="3">Leaf</tissue>
    </source>
</reference>
<keyword evidence="2" id="KW-1185">Reference proteome</keyword>
<reference evidence="2" key="1">
    <citation type="journal article" date="2021" name="Nat. Commun.">
        <title>Genomic analyses provide insights into spinach domestication and the genetic basis of agronomic traits.</title>
        <authorList>
            <person name="Cai X."/>
            <person name="Sun X."/>
            <person name="Xu C."/>
            <person name="Sun H."/>
            <person name="Wang X."/>
            <person name="Ge C."/>
            <person name="Zhang Z."/>
            <person name="Wang Q."/>
            <person name="Fei Z."/>
            <person name="Jiao C."/>
            <person name="Wang Q."/>
        </authorList>
    </citation>
    <scope>NUCLEOTIDE SEQUENCE [LARGE SCALE GENOMIC DNA]</scope>
    <source>
        <strain evidence="2">cv. Varoflay</strain>
    </source>
</reference>
<dbReference type="Proteomes" id="UP000813463">
    <property type="component" value="Chromosome 5"/>
</dbReference>
<dbReference type="RefSeq" id="XP_021837638.2">
    <property type="nucleotide sequence ID" value="XM_021981946.2"/>
</dbReference>
<dbReference type="InterPro" id="IPR005135">
    <property type="entry name" value="Endo/exonuclease/phosphatase"/>
</dbReference>